<protein>
    <submittedName>
        <fullName evidence="1">Glycosyltransferase</fullName>
    </submittedName>
</protein>
<evidence type="ECO:0000313" key="1">
    <source>
        <dbReference type="EMBL" id="KAA6186381.1"/>
    </source>
</evidence>
<dbReference type="NCBIfam" id="TIGR04282">
    <property type="entry name" value="glyco_like_cofC"/>
    <property type="match status" value="1"/>
</dbReference>
<dbReference type="InterPro" id="IPR018641">
    <property type="entry name" value="Trfase_1_rSAM/seldom-assoc"/>
</dbReference>
<proteinExistence type="predicted"/>
<dbReference type="RefSeq" id="WP_150091471.1">
    <property type="nucleotide sequence ID" value="NZ_VWXX01000005.1"/>
</dbReference>
<dbReference type="Pfam" id="PF09837">
    <property type="entry name" value="DUF2064"/>
    <property type="match status" value="1"/>
</dbReference>
<name>A0A5M8FRS2_9GAMM</name>
<evidence type="ECO:0000313" key="2">
    <source>
        <dbReference type="Proteomes" id="UP000322981"/>
    </source>
</evidence>
<dbReference type="PANTHER" id="PTHR36529">
    <property type="entry name" value="SLL1095 PROTEIN"/>
    <property type="match status" value="1"/>
</dbReference>
<sequence>MVSATTASSQATRVLVFAKTPVAGEAKTRLMPALGADGAARLAERLTMQTFDMLAASGLGPIELWCAPDVRHPLFTQAAGRHGWALHPQRGRDLGERLWSAASHSPGGLLMLGTDCPALTGDHLRQALACLSSQDAVLGPAEDGGYVLLGLRRAHASLFTDMPWSSDQVAAITRERLRHLGWTWSELAPLPDIDRPEDLARLPDALRDSLAGSAWQSGQHASCSRS</sequence>
<keyword evidence="2" id="KW-1185">Reference proteome</keyword>
<dbReference type="OrthoDB" id="9798250at2"/>
<keyword evidence="1" id="KW-0808">Transferase</keyword>
<comment type="caution">
    <text evidence="1">The sequence shown here is derived from an EMBL/GenBank/DDBJ whole genome shotgun (WGS) entry which is preliminary data.</text>
</comment>
<reference evidence="1 2" key="1">
    <citation type="submission" date="2019-09" db="EMBL/GenBank/DDBJ databases">
        <title>Whole-genome sequence of the purple sulfur bacterium Thiohalocapsa marina DSM 19078.</title>
        <authorList>
            <person name="Kyndt J.A."/>
            <person name="Meyer T.E."/>
        </authorList>
    </citation>
    <scope>NUCLEOTIDE SEQUENCE [LARGE SCALE GENOMIC DNA]</scope>
    <source>
        <strain evidence="1 2">DSM 19078</strain>
    </source>
</reference>
<dbReference type="SUPFAM" id="SSF53448">
    <property type="entry name" value="Nucleotide-diphospho-sugar transferases"/>
    <property type="match status" value="1"/>
</dbReference>
<dbReference type="GO" id="GO:0016740">
    <property type="term" value="F:transferase activity"/>
    <property type="evidence" value="ECO:0007669"/>
    <property type="project" value="UniProtKB-KW"/>
</dbReference>
<organism evidence="1 2">
    <name type="scientific">Thiohalocapsa marina</name>
    <dbReference type="NCBI Taxonomy" id="424902"/>
    <lineage>
        <taxon>Bacteria</taxon>
        <taxon>Pseudomonadati</taxon>
        <taxon>Pseudomonadota</taxon>
        <taxon>Gammaproteobacteria</taxon>
        <taxon>Chromatiales</taxon>
        <taxon>Chromatiaceae</taxon>
        <taxon>Thiohalocapsa</taxon>
    </lineage>
</organism>
<gene>
    <name evidence="1" type="ORF">F2Q65_05685</name>
</gene>
<dbReference type="Gene3D" id="3.90.550.10">
    <property type="entry name" value="Spore Coat Polysaccharide Biosynthesis Protein SpsA, Chain A"/>
    <property type="match status" value="1"/>
</dbReference>
<dbReference type="EMBL" id="VWXX01000005">
    <property type="protein sequence ID" value="KAA6186381.1"/>
    <property type="molecule type" value="Genomic_DNA"/>
</dbReference>
<dbReference type="Proteomes" id="UP000322981">
    <property type="component" value="Unassembled WGS sequence"/>
</dbReference>
<dbReference type="AlphaFoldDB" id="A0A5M8FRS2"/>
<dbReference type="PANTHER" id="PTHR36529:SF1">
    <property type="entry name" value="GLYCOSYLTRANSFERASE"/>
    <property type="match status" value="1"/>
</dbReference>
<accession>A0A5M8FRS2</accession>
<dbReference type="InterPro" id="IPR029044">
    <property type="entry name" value="Nucleotide-diphossugar_trans"/>
</dbReference>